<evidence type="ECO:0000256" key="7">
    <source>
        <dbReference type="ARBA" id="ARBA00022833"/>
    </source>
</evidence>
<evidence type="ECO:0000256" key="9">
    <source>
        <dbReference type="ARBA" id="ARBA00022884"/>
    </source>
</evidence>
<evidence type="ECO:0000256" key="3">
    <source>
        <dbReference type="ARBA" id="ARBA00022555"/>
    </source>
</evidence>
<dbReference type="GO" id="GO:0006412">
    <property type="term" value="P:translation"/>
    <property type="evidence" value="ECO:0007669"/>
    <property type="project" value="UniProtKB-KW"/>
</dbReference>
<feature type="domain" description="Alanyl-transfer RNA synthetases family profile" evidence="13">
    <location>
        <begin position="3"/>
        <end position="435"/>
    </location>
</feature>
<dbReference type="InterPro" id="IPR018164">
    <property type="entry name" value="Ala-tRNA-synth_IIc_N"/>
</dbReference>
<evidence type="ECO:0000256" key="8">
    <source>
        <dbReference type="ARBA" id="ARBA00022840"/>
    </source>
</evidence>
<keyword evidence="9" id="KW-0694">RNA-binding</keyword>
<dbReference type="GO" id="GO:0000049">
    <property type="term" value="F:tRNA binding"/>
    <property type="evidence" value="ECO:0007669"/>
    <property type="project" value="UniProtKB-KW"/>
</dbReference>
<dbReference type="EC" id="6.1.1.7" evidence="2"/>
<accession>A0ABD2Q8G9</accession>
<dbReference type="GO" id="GO:0046872">
    <property type="term" value="F:metal ion binding"/>
    <property type="evidence" value="ECO:0007669"/>
    <property type="project" value="UniProtKB-KW"/>
</dbReference>
<evidence type="ECO:0000256" key="1">
    <source>
        <dbReference type="ARBA" id="ARBA00008226"/>
    </source>
</evidence>
<gene>
    <name evidence="14" type="primary">AARS1</name>
    <name evidence="14" type="ORF">Ciccas_005517</name>
</gene>
<evidence type="ECO:0000259" key="13">
    <source>
        <dbReference type="PROSITE" id="PS50860"/>
    </source>
</evidence>
<keyword evidence="7" id="KW-0862">Zinc</keyword>
<sequence>MTVNANQVREQFIEFFKGKSHTYVHSSSTIPHNDPTLLFANAGMNQFKPIFQGVVDPNTEMATWKRAVNSQKCIRAGGKHNDLEDVGRDVYHHTFFEMLGNWSFGDYFKKEACQWAHELLTVKWKIPVDRLYVSYFAGEKSLNLPPDDEARQIWLDIGFPASRVLPFGMKDNFWEMGETGPCGPCSEIHFDRIGGRDASALVNMDDPEVLEIWNLVFIQFNREEGGLLKPLPNKHVDTGMGLERVLSVLQNKPSNYDTDLFMPIFEIIERSTGMRPYSGKVGNEDTDGIDMAYRVLADHIRVLTVALADGGRPQNTGRGYVLRRILRRAVRYANEKMNAKPGFFSSLVDKVADILGDAFPELKKDTDIIKEIIDEEEQCFLLTLKRGQRLLEKTVQSLADKGDNKIPGIIAWRLYDTYGFPLDLTQLMAEERGLL</sequence>
<dbReference type="NCBIfam" id="TIGR00344">
    <property type="entry name" value="alaS"/>
    <property type="match status" value="1"/>
</dbReference>
<evidence type="ECO:0000256" key="10">
    <source>
        <dbReference type="ARBA" id="ARBA00022917"/>
    </source>
</evidence>
<feature type="non-terminal residue" evidence="14">
    <location>
        <position position="435"/>
    </location>
</feature>
<dbReference type="Proteomes" id="UP001626550">
    <property type="component" value="Unassembled WGS sequence"/>
</dbReference>
<comment type="catalytic activity">
    <reaction evidence="12">
        <text>tRNA(Ala) + L-alanine + ATP = L-alanyl-tRNA(Ala) + AMP + diphosphate</text>
        <dbReference type="Rhea" id="RHEA:12540"/>
        <dbReference type="Rhea" id="RHEA-COMP:9657"/>
        <dbReference type="Rhea" id="RHEA-COMP:9923"/>
        <dbReference type="ChEBI" id="CHEBI:30616"/>
        <dbReference type="ChEBI" id="CHEBI:33019"/>
        <dbReference type="ChEBI" id="CHEBI:57972"/>
        <dbReference type="ChEBI" id="CHEBI:78442"/>
        <dbReference type="ChEBI" id="CHEBI:78497"/>
        <dbReference type="ChEBI" id="CHEBI:456215"/>
        <dbReference type="EC" id="6.1.1.7"/>
    </reaction>
</comment>
<keyword evidence="4 14" id="KW-0436">Ligase</keyword>
<dbReference type="InterPro" id="IPR018165">
    <property type="entry name" value="Ala-tRNA-synth_IIc_core"/>
</dbReference>
<comment type="similarity">
    <text evidence="1">Belongs to the class-II aminoacyl-tRNA synthetase family.</text>
</comment>
<dbReference type="Gene3D" id="3.30.930.10">
    <property type="entry name" value="Bira Bifunctional Protein, Domain 2"/>
    <property type="match status" value="1"/>
</dbReference>
<evidence type="ECO:0000256" key="12">
    <source>
        <dbReference type="ARBA" id="ARBA00048300"/>
    </source>
</evidence>
<evidence type="ECO:0000256" key="2">
    <source>
        <dbReference type="ARBA" id="ARBA00013168"/>
    </source>
</evidence>
<evidence type="ECO:0000256" key="5">
    <source>
        <dbReference type="ARBA" id="ARBA00022723"/>
    </source>
</evidence>
<dbReference type="GO" id="GO:0004813">
    <property type="term" value="F:alanine-tRNA ligase activity"/>
    <property type="evidence" value="ECO:0007669"/>
    <property type="project" value="UniProtKB-EC"/>
</dbReference>
<dbReference type="AlphaFoldDB" id="A0ABD2Q8G9"/>
<dbReference type="HAMAP" id="MF_00036_B">
    <property type="entry name" value="Ala_tRNA_synth_B"/>
    <property type="match status" value="1"/>
</dbReference>
<dbReference type="Pfam" id="PF01411">
    <property type="entry name" value="tRNA-synt_2c"/>
    <property type="match status" value="1"/>
</dbReference>
<dbReference type="InterPro" id="IPR045864">
    <property type="entry name" value="aa-tRNA-synth_II/BPL/LPL"/>
</dbReference>
<protein>
    <recommendedName>
        <fullName evidence="2">alanine--tRNA ligase</fullName>
        <ecNumber evidence="2">6.1.1.7</ecNumber>
    </recommendedName>
</protein>
<evidence type="ECO:0000313" key="14">
    <source>
        <dbReference type="EMBL" id="KAL3315842.1"/>
    </source>
</evidence>
<evidence type="ECO:0000256" key="4">
    <source>
        <dbReference type="ARBA" id="ARBA00022598"/>
    </source>
</evidence>
<dbReference type="InterPro" id="IPR018162">
    <property type="entry name" value="Ala-tRNA-ligase_IIc_anticod-bd"/>
</dbReference>
<dbReference type="InterPro" id="IPR023033">
    <property type="entry name" value="Ala_tRNA_ligase_euk/bac"/>
</dbReference>
<dbReference type="SUPFAM" id="SSF101353">
    <property type="entry name" value="Putative anticodon-binding domain of alanyl-tRNA synthetase (AlaRS)"/>
    <property type="match status" value="1"/>
</dbReference>
<dbReference type="InterPro" id="IPR002318">
    <property type="entry name" value="Ala-tRNA-lgiase_IIc"/>
</dbReference>
<keyword evidence="10" id="KW-0648">Protein biosynthesis</keyword>
<evidence type="ECO:0000256" key="11">
    <source>
        <dbReference type="ARBA" id="ARBA00023146"/>
    </source>
</evidence>
<name>A0ABD2Q8G9_9PLAT</name>
<dbReference type="CDD" id="cd00673">
    <property type="entry name" value="AlaRS_core"/>
    <property type="match status" value="1"/>
</dbReference>
<keyword evidence="15" id="KW-1185">Reference proteome</keyword>
<dbReference type="GO" id="GO:0005524">
    <property type="term" value="F:ATP binding"/>
    <property type="evidence" value="ECO:0007669"/>
    <property type="project" value="UniProtKB-KW"/>
</dbReference>
<keyword evidence="11" id="KW-0030">Aminoacyl-tRNA synthetase</keyword>
<organism evidence="14 15">
    <name type="scientific">Cichlidogyrus casuarinus</name>
    <dbReference type="NCBI Taxonomy" id="1844966"/>
    <lineage>
        <taxon>Eukaryota</taxon>
        <taxon>Metazoa</taxon>
        <taxon>Spiralia</taxon>
        <taxon>Lophotrochozoa</taxon>
        <taxon>Platyhelminthes</taxon>
        <taxon>Monogenea</taxon>
        <taxon>Monopisthocotylea</taxon>
        <taxon>Dactylogyridea</taxon>
        <taxon>Ancyrocephalidae</taxon>
        <taxon>Cichlidogyrus</taxon>
    </lineage>
</organism>
<keyword evidence="8" id="KW-0067">ATP-binding</keyword>
<comment type="caution">
    <text evidence="14">The sequence shown here is derived from an EMBL/GenBank/DDBJ whole genome shotgun (WGS) entry which is preliminary data.</text>
</comment>
<dbReference type="InterPro" id="IPR050058">
    <property type="entry name" value="Ala-tRNA_ligase"/>
</dbReference>
<reference evidence="14 15" key="1">
    <citation type="submission" date="2024-11" db="EMBL/GenBank/DDBJ databases">
        <title>Adaptive evolution of stress response genes in parasites aligns with host niche diversity.</title>
        <authorList>
            <person name="Hahn C."/>
            <person name="Resl P."/>
        </authorList>
    </citation>
    <scope>NUCLEOTIDE SEQUENCE [LARGE SCALE GENOMIC DNA]</scope>
    <source>
        <strain evidence="14">EGGRZ-B1_66</strain>
        <tissue evidence="14">Body</tissue>
    </source>
</reference>
<proteinExistence type="inferred from homology"/>
<dbReference type="FunFam" id="3.30.930.10:FF:000011">
    <property type="entry name" value="Alanine--tRNA ligase, cytoplasmic"/>
    <property type="match status" value="1"/>
</dbReference>
<dbReference type="PANTHER" id="PTHR11777:SF9">
    <property type="entry name" value="ALANINE--TRNA LIGASE, CYTOPLASMIC"/>
    <property type="match status" value="1"/>
</dbReference>
<dbReference type="EMBL" id="JBJKFK010000653">
    <property type="protein sequence ID" value="KAL3315842.1"/>
    <property type="molecule type" value="Genomic_DNA"/>
</dbReference>
<dbReference type="SUPFAM" id="SSF55681">
    <property type="entry name" value="Class II aaRS and biotin synthetases"/>
    <property type="match status" value="1"/>
</dbReference>
<keyword evidence="5" id="KW-0479">Metal-binding</keyword>
<dbReference type="PANTHER" id="PTHR11777">
    <property type="entry name" value="ALANYL-TRNA SYNTHETASE"/>
    <property type="match status" value="1"/>
</dbReference>
<evidence type="ECO:0000256" key="6">
    <source>
        <dbReference type="ARBA" id="ARBA00022741"/>
    </source>
</evidence>
<dbReference type="PROSITE" id="PS50860">
    <property type="entry name" value="AA_TRNA_LIGASE_II_ALA"/>
    <property type="match status" value="1"/>
</dbReference>
<evidence type="ECO:0000313" key="15">
    <source>
        <dbReference type="Proteomes" id="UP001626550"/>
    </source>
</evidence>
<dbReference type="PRINTS" id="PR00980">
    <property type="entry name" value="TRNASYNTHALA"/>
</dbReference>
<keyword evidence="3" id="KW-0820">tRNA-binding</keyword>
<keyword evidence="6" id="KW-0547">Nucleotide-binding</keyword>